<dbReference type="EMBL" id="AMZH03008573">
    <property type="protein sequence ID" value="RRT58654.1"/>
    <property type="molecule type" value="Genomic_DNA"/>
</dbReference>
<accession>A0A426Z3U7</accession>
<proteinExistence type="predicted"/>
<feature type="region of interest" description="Disordered" evidence="1">
    <location>
        <begin position="185"/>
        <end position="205"/>
    </location>
</feature>
<evidence type="ECO:0000256" key="1">
    <source>
        <dbReference type="SAM" id="MobiDB-lite"/>
    </source>
</evidence>
<dbReference type="Proteomes" id="UP000287651">
    <property type="component" value="Unassembled WGS sequence"/>
</dbReference>
<protein>
    <submittedName>
        <fullName evidence="2">Uncharacterized protein</fullName>
    </submittedName>
</protein>
<sequence>MIEEPVEERKEGHTRKEESSAYGSYPNKVPQLRIINSPPWNIAIDSSGRLQLYRRPEVGSNMRRSRGEEEEEQQQREVTASNPRQKKKENERLATQKAGDPFAASLPASPLLSFRERSRRTAHSLCHFFSFSSSDPYQKSLKRDMGVYKLIKSDDRVAAAPSAEPNKLVLAVVDDVLLSPHRDIEAGSKHTHGAPPEKEASAAGKRGQRLLSLDVFRGLTVAVCEPLPPHCLVSSLFLSAY</sequence>
<reference evidence="2 3" key="1">
    <citation type="journal article" date="2014" name="Agronomy (Basel)">
        <title>A Draft Genome Sequence for Ensete ventricosum, the Drought-Tolerant Tree Against Hunger.</title>
        <authorList>
            <person name="Harrison J."/>
            <person name="Moore K.A."/>
            <person name="Paszkiewicz K."/>
            <person name="Jones T."/>
            <person name="Grant M."/>
            <person name="Ambacheew D."/>
            <person name="Muzemil S."/>
            <person name="Studholme D.J."/>
        </authorList>
    </citation>
    <scope>NUCLEOTIDE SEQUENCE [LARGE SCALE GENOMIC DNA]</scope>
</reference>
<evidence type="ECO:0000313" key="3">
    <source>
        <dbReference type="Proteomes" id="UP000287651"/>
    </source>
</evidence>
<organism evidence="2 3">
    <name type="scientific">Ensete ventricosum</name>
    <name type="common">Abyssinian banana</name>
    <name type="synonym">Musa ensete</name>
    <dbReference type="NCBI Taxonomy" id="4639"/>
    <lineage>
        <taxon>Eukaryota</taxon>
        <taxon>Viridiplantae</taxon>
        <taxon>Streptophyta</taxon>
        <taxon>Embryophyta</taxon>
        <taxon>Tracheophyta</taxon>
        <taxon>Spermatophyta</taxon>
        <taxon>Magnoliopsida</taxon>
        <taxon>Liliopsida</taxon>
        <taxon>Zingiberales</taxon>
        <taxon>Musaceae</taxon>
        <taxon>Ensete</taxon>
    </lineage>
</organism>
<dbReference type="AlphaFoldDB" id="A0A426Z3U7"/>
<gene>
    <name evidence="2" type="ORF">B296_00010727</name>
</gene>
<evidence type="ECO:0000313" key="2">
    <source>
        <dbReference type="EMBL" id="RRT58654.1"/>
    </source>
</evidence>
<name>A0A426Z3U7_ENSVE</name>
<feature type="region of interest" description="Disordered" evidence="1">
    <location>
        <begin position="51"/>
        <end position="106"/>
    </location>
</feature>
<feature type="compositionally biased region" description="Basic and acidic residues" evidence="1">
    <location>
        <begin position="7"/>
        <end position="19"/>
    </location>
</feature>
<comment type="caution">
    <text evidence="2">The sequence shown here is derived from an EMBL/GenBank/DDBJ whole genome shotgun (WGS) entry which is preliminary data.</text>
</comment>
<feature type="region of interest" description="Disordered" evidence="1">
    <location>
        <begin position="1"/>
        <end position="30"/>
    </location>
</feature>